<dbReference type="InterPro" id="IPR037293">
    <property type="entry name" value="Gal_Oxidase_central_sf"/>
</dbReference>
<dbReference type="InterPro" id="IPR013783">
    <property type="entry name" value="Ig-like_fold"/>
</dbReference>
<dbReference type="Proteomes" id="UP000320475">
    <property type="component" value="Unassembled WGS sequence"/>
</dbReference>
<sequence>MVYQSRIALFLLPLLLATQTVNGEYSGSWNIVGNSSNVCIILALLPGNRLLCAERPHVTPYVRNKFAFDPLSGNGELTSEIDLNVFPLKSTLTHIPTSPFCGGPVQMADGSVVVAGGDFSTINNAYTNAIYVGDGVKTVRRYHASCDSPTGGPPCPVGYWEPMYEMTVGRWYPTSVALPDGSAMIVGGVSTNLDMHFLNASINTPSFEYTDRRGPPIDLRILNTTFPFNTFPASFLLPSGKVFVQSGTDSALIDPATNSIDYSSIPRLDPETSRPKIYPYTPTTVVLPMTLANNWSFTLMICGGTKRSSRSAPLPVPDDNDLYANDECYTIQPDNANQQWQKVDPLPIARVMPDAVLMPDGKVAYVNGGNYGYAGGSAGFGVARFPVHEVDIFDPTAPNGKRWTRGPNATVDRLYHSTAVLMPDGRVITAGSEEQNWADIYTFGITKIDNDGQMFTNCTYYVNCTDPFEHRVEAYSPPYLDPKYTSNVPAPIISSAPHTVTHGSSFYIGLSTNPFDVDMVSLIRYSSVTHSTNTDQRFIELRILSRNGTHIQVQVPSNPNLAPPGNWMLFCLSRGRPGVAATVLLKSGLPNLVSALQYSGSIRMAGVTISSISLVIVYVLVTLWMDCLI</sequence>
<evidence type="ECO:0008006" key="10">
    <source>
        <dbReference type="Google" id="ProtNLM"/>
    </source>
</evidence>
<keyword evidence="1 3" id="KW-0732">Signal</keyword>
<feature type="chain" id="PRO_5036131008" description="Galactose oxidase-like Early set domain-containing protein" evidence="3">
    <location>
        <begin position="24"/>
        <end position="629"/>
    </location>
</feature>
<gene>
    <name evidence="6" type="ORF">SeLEV6574_g06253</name>
    <name evidence="7" type="ORF">SeMB42_g04281</name>
</gene>
<evidence type="ECO:0000259" key="5">
    <source>
        <dbReference type="Pfam" id="PF09118"/>
    </source>
</evidence>
<feature type="signal peptide" evidence="3">
    <location>
        <begin position="1"/>
        <end position="23"/>
    </location>
</feature>
<keyword evidence="2" id="KW-0472">Membrane</keyword>
<organism evidence="7 8">
    <name type="scientific">Synchytrium endobioticum</name>
    <dbReference type="NCBI Taxonomy" id="286115"/>
    <lineage>
        <taxon>Eukaryota</taxon>
        <taxon>Fungi</taxon>
        <taxon>Fungi incertae sedis</taxon>
        <taxon>Chytridiomycota</taxon>
        <taxon>Chytridiomycota incertae sedis</taxon>
        <taxon>Chytridiomycetes</taxon>
        <taxon>Synchytriales</taxon>
        <taxon>Synchytriaceae</taxon>
        <taxon>Synchytrium</taxon>
    </lineage>
</organism>
<feature type="domain" description="Glyoxal oxidase N-terminal" evidence="4">
    <location>
        <begin position="95"/>
        <end position="436"/>
    </location>
</feature>
<dbReference type="OrthoDB" id="2019572at2759"/>
<evidence type="ECO:0000313" key="9">
    <source>
        <dbReference type="Proteomes" id="UP000320475"/>
    </source>
</evidence>
<dbReference type="Gene3D" id="2.130.10.80">
    <property type="entry name" value="Galactose oxidase/kelch, beta-propeller"/>
    <property type="match status" value="1"/>
</dbReference>
<keyword evidence="2" id="KW-0812">Transmembrane</keyword>
<dbReference type="InterPro" id="IPR009880">
    <property type="entry name" value="Glyoxal_oxidase_N"/>
</dbReference>
<accession>A0A507CZL0</accession>
<proteinExistence type="predicted"/>
<dbReference type="VEuPathDB" id="FungiDB:SeMB42_g04281"/>
<dbReference type="EMBL" id="QEAM01000341">
    <property type="protein sequence ID" value="TPX41102.1"/>
    <property type="molecule type" value="Genomic_DNA"/>
</dbReference>
<evidence type="ECO:0000256" key="3">
    <source>
        <dbReference type="SAM" id="SignalP"/>
    </source>
</evidence>
<dbReference type="SUPFAM" id="SSF50965">
    <property type="entry name" value="Galactose oxidase, central domain"/>
    <property type="match status" value="1"/>
</dbReference>
<dbReference type="InterPro" id="IPR011043">
    <property type="entry name" value="Gal_Oxase/kelch_b-propeller"/>
</dbReference>
<dbReference type="PANTHER" id="PTHR32208:SF21">
    <property type="entry name" value="LOW QUALITY PROTEIN: ALDEHYDE OXIDASE GLOX-LIKE"/>
    <property type="match status" value="1"/>
</dbReference>
<dbReference type="PANTHER" id="PTHR32208">
    <property type="entry name" value="SECRETED PROTEIN-RELATED"/>
    <property type="match status" value="1"/>
</dbReference>
<name>A0A507CZL0_9FUNG</name>
<dbReference type="CDD" id="cd02851">
    <property type="entry name" value="E_set_GO_C"/>
    <property type="match status" value="1"/>
</dbReference>
<evidence type="ECO:0000259" key="4">
    <source>
        <dbReference type="Pfam" id="PF07250"/>
    </source>
</evidence>
<keyword evidence="2" id="KW-1133">Transmembrane helix</keyword>
<evidence type="ECO:0000313" key="8">
    <source>
        <dbReference type="Proteomes" id="UP000317494"/>
    </source>
</evidence>
<keyword evidence="8" id="KW-1185">Reference proteome</keyword>
<evidence type="ECO:0000313" key="6">
    <source>
        <dbReference type="EMBL" id="TPX41102.1"/>
    </source>
</evidence>
<evidence type="ECO:0000313" key="7">
    <source>
        <dbReference type="EMBL" id="TPX44613.1"/>
    </source>
</evidence>
<dbReference type="AlphaFoldDB" id="A0A507CZL0"/>
<dbReference type="Proteomes" id="UP000317494">
    <property type="component" value="Unassembled WGS sequence"/>
</dbReference>
<dbReference type="Pfam" id="PF07250">
    <property type="entry name" value="Glyoxal_oxid_N"/>
    <property type="match status" value="1"/>
</dbReference>
<evidence type="ECO:0000256" key="1">
    <source>
        <dbReference type="ARBA" id="ARBA00022729"/>
    </source>
</evidence>
<dbReference type="EMBL" id="QEAN01000169">
    <property type="protein sequence ID" value="TPX44613.1"/>
    <property type="molecule type" value="Genomic_DNA"/>
</dbReference>
<protein>
    <recommendedName>
        <fullName evidence="10">Galactose oxidase-like Early set domain-containing protein</fullName>
    </recommendedName>
</protein>
<feature type="domain" description="Galactose oxidase-like Early set" evidence="5">
    <location>
        <begin position="491"/>
        <end position="583"/>
    </location>
</feature>
<dbReference type="Gene3D" id="2.60.40.10">
    <property type="entry name" value="Immunoglobulins"/>
    <property type="match status" value="1"/>
</dbReference>
<reference evidence="8 9" key="1">
    <citation type="journal article" date="2019" name="Sci. Rep.">
        <title>Comparative genomics of chytrid fungi reveal insights into the obligate biotrophic and pathogenic lifestyle of Synchytrium endobioticum.</title>
        <authorList>
            <person name="van de Vossenberg B.T.L.H."/>
            <person name="Warris S."/>
            <person name="Nguyen H.D.T."/>
            <person name="van Gent-Pelzer M.P.E."/>
            <person name="Joly D.L."/>
            <person name="van de Geest H.C."/>
            <person name="Bonants P.J.M."/>
            <person name="Smith D.S."/>
            <person name="Levesque C.A."/>
            <person name="van der Lee T.A.J."/>
        </authorList>
    </citation>
    <scope>NUCLEOTIDE SEQUENCE [LARGE SCALE GENOMIC DNA]</scope>
    <source>
        <strain evidence="6 9">LEV6574</strain>
        <strain evidence="7 8">MB42</strain>
    </source>
</reference>
<dbReference type="InterPro" id="IPR015202">
    <property type="entry name" value="GO-like_E_set"/>
</dbReference>
<feature type="transmembrane region" description="Helical" evidence="2">
    <location>
        <begin position="604"/>
        <end position="625"/>
    </location>
</feature>
<dbReference type="InterPro" id="IPR014756">
    <property type="entry name" value="Ig_E-set"/>
</dbReference>
<dbReference type="Pfam" id="PF09118">
    <property type="entry name" value="GO-like_E_set"/>
    <property type="match status" value="1"/>
</dbReference>
<evidence type="ECO:0000256" key="2">
    <source>
        <dbReference type="SAM" id="Phobius"/>
    </source>
</evidence>
<dbReference type="STRING" id="286115.A0A507CZL0"/>
<dbReference type="SUPFAM" id="SSF81296">
    <property type="entry name" value="E set domains"/>
    <property type="match status" value="1"/>
</dbReference>
<comment type="caution">
    <text evidence="7">The sequence shown here is derived from an EMBL/GenBank/DDBJ whole genome shotgun (WGS) entry which is preliminary data.</text>
</comment>